<keyword evidence="1" id="KW-0812">Transmembrane</keyword>
<keyword evidence="1" id="KW-1133">Transmembrane helix</keyword>
<feature type="transmembrane region" description="Helical" evidence="1">
    <location>
        <begin position="30"/>
        <end position="51"/>
    </location>
</feature>
<sequence length="75" mass="8666">MSMKGAGDGSLPMSNSNLDNLHPDRRARPALLFVLICPRCWDVLTYLFILIRLRMRHLSIYVYLSRATISRFPSK</sequence>
<evidence type="ECO:0000313" key="2">
    <source>
        <dbReference type="EMBL" id="TFK97503.1"/>
    </source>
</evidence>
<organism evidence="2 3">
    <name type="scientific">Pterulicium gracile</name>
    <dbReference type="NCBI Taxonomy" id="1884261"/>
    <lineage>
        <taxon>Eukaryota</taxon>
        <taxon>Fungi</taxon>
        <taxon>Dikarya</taxon>
        <taxon>Basidiomycota</taxon>
        <taxon>Agaricomycotina</taxon>
        <taxon>Agaricomycetes</taxon>
        <taxon>Agaricomycetidae</taxon>
        <taxon>Agaricales</taxon>
        <taxon>Pleurotineae</taxon>
        <taxon>Pterulaceae</taxon>
        <taxon>Pterulicium</taxon>
    </lineage>
</organism>
<reference evidence="2 3" key="1">
    <citation type="journal article" date="2019" name="Nat. Ecol. Evol.">
        <title>Megaphylogeny resolves global patterns of mushroom evolution.</title>
        <authorList>
            <person name="Varga T."/>
            <person name="Krizsan K."/>
            <person name="Foldi C."/>
            <person name="Dima B."/>
            <person name="Sanchez-Garcia M."/>
            <person name="Sanchez-Ramirez S."/>
            <person name="Szollosi G.J."/>
            <person name="Szarkandi J.G."/>
            <person name="Papp V."/>
            <person name="Albert L."/>
            <person name="Andreopoulos W."/>
            <person name="Angelini C."/>
            <person name="Antonin V."/>
            <person name="Barry K.W."/>
            <person name="Bougher N.L."/>
            <person name="Buchanan P."/>
            <person name="Buyck B."/>
            <person name="Bense V."/>
            <person name="Catcheside P."/>
            <person name="Chovatia M."/>
            <person name="Cooper J."/>
            <person name="Damon W."/>
            <person name="Desjardin D."/>
            <person name="Finy P."/>
            <person name="Geml J."/>
            <person name="Haridas S."/>
            <person name="Hughes K."/>
            <person name="Justo A."/>
            <person name="Karasinski D."/>
            <person name="Kautmanova I."/>
            <person name="Kiss B."/>
            <person name="Kocsube S."/>
            <person name="Kotiranta H."/>
            <person name="LaButti K.M."/>
            <person name="Lechner B.E."/>
            <person name="Liimatainen K."/>
            <person name="Lipzen A."/>
            <person name="Lukacs Z."/>
            <person name="Mihaltcheva S."/>
            <person name="Morgado L.N."/>
            <person name="Niskanen T."/>
            <person name="Noordeloos M.E."/>
            <person name="Ohm R.A."/>
            <person name="Ortiz-Santana B."/>
            <person name="Ovrebo C."/>
            <person name="Racz N."/>
            <person name="Riley R."/>
            <person name="Savchenko A."/>
            <person name="Shiryaev A."/>
            <person name="Soop K."/>
            <person name="Spirin V."/>
            <person name="Szebenyi C."/>
            <person name="Tomsovsky M."/>
            <person name="Tulloss R.E."/>
            <person name="Uehling J."/>
            <person name="Grigoriev I.V."/>
            <person name="Vagvolgyi C."/>
            <person name="Papp T."/>
            <person name="Martin F.M."/>
            <person name="Miettinen O."/>
            <person name="Hibbett D.S."/>
            <person name="Nagy L.G."/>
        </authorList>
    </citation>
    <scope>NUCLEOTIDE SEQUENCE [LARGE SCALE GENOMIC DNA]</scope>
    <source>
        <strain evidence="2 3">CBS 309.79</strain>
    </source>
</reference>
<dbReference type="AlphaFoldDB" id="A0A5C3QGT4"/>
<dbReference type="Proteomes" id="UP000305067">
    <property type="component" value="Unassembled WGS sequence"/>
</dbReference>
<evidence type="ECO:0000313" key="3">
    <source>
        <dbReference type="Proteomes" id="UP000305067"/>
    </source>
</evidence>
<evidence type="ECO:0000256" key="1">
    <source>
        <dbReference type="SAM" id="Phobius"/>
    </source>
</evidence>
<dbReference type="EMBL" id="ML178847">
    <property type="protein sequence ID" value="TFK97503.1"/>
    <property type="molecule type" value="Genomic_DNA"/>
</dbReference>
<name>A0A5C3QGT4_9AGAR</name>
<accession>A0A5C3QGT4</accession>
<keyword evidence="1" id="KW-0472">Membrane</keyword>
<proteinExistence type="predicted"/>
<gene>
    <name evidence="2" type="ORF">BDV98DRAFT_574581</name>
</gene>
<keyword evidence="3" id="KW-1185">Reference proteome</keyword>
<protein>
    <submittedName>
        <fullName evidence="2">Uncharacterized protein</fullName>
    </submittedName>
</protein>